<evidence type="ECO:0000313" key="2">
    <source>
        <dbReference type="Proteomes" id="UP000315095"/>
    </source>
</evidence>
<organism evidence="1 2">
    <name type="scientific">Komagataeibacter diospyri</name>
    <dbReference type="NCBI Taxonomy" id="1932662"/>
    <lineage>
        <taxon>Bacteria</taxon>
        <taxon>Pseudomonadati</taxon>
        <taxon>Pseudomonadota</taxon>
        <taxon>Alphaproteobacteria</taxon>
        <taxon>Acetobacterales</taxon>
        <taxon>Acetobacteraceae</taxon>
        <taxon>Komagataeibacter</taxon>
    </lineage>
</organism>
<dbReference type="EMBL" id="BDLU01000036">
    <property type="protein sequence ID" value="GCE83523.1"/>
    <property type="molecule type" value="Genomic_DNA"/>
</dbReference>
<keyword evidence="2" id="KW-1185">Reference proteome</keyword>
<evidence type="ECO:0000313" key="1">
    <source>
        <dbReference type="EMBL" id="GCE83523.1"/>
    </source>
</evidence>
<sequence length="48" mass="5244">MCEDEIVTVCNAWSHVWTALTMQVESMTLMVGCSHVSGLFAQPGGCWP</sequence>
<reference evidence="2" key="1">
    <citation type="submission" date="2017-01" db="EMBL/GenBank/DDBJ databases">
        <title>Komagataeibacter sp. MSKU9 whole genome sequencing project.</title>
        <authorList>
            <person name="Matsutani M."/>
            <person name="Naloka K."/>
            <person name="Theeragool G."/>
            <person name="Yakushi T."/>
            <person name="Matsushita K."/>
        </authorList>
    </citation>
    <scope>NUCLEOTIDE SEQUENCE [LARGE SCALE GENOMIC DNA]</scope>
    <source>
        <strain evidence="2">MSKU9</strain>
    </source>
</reference>
<proteinExistence type="predicted"/>
<dbReference type="Proteomes" id="UP000315095">
    <property type="component" value="Unassembled WGS sequence"/>
</dbReference>
<comment type="caution">
    <text evidence="1">The sequence shown here is derived from an EMBL/GenBank/DDBJ whole genome shotgun (WGS) entry which is preliminary data.</text>
</comment>
<gene>
    <name evidence="1" type="ORF">MSKU9_1664</name>
</gene>
<accession>A0A4P5NQ38</accession>
<protein>
    <submittedName>
        <fullName evidence="1">Uncharacterized protein</fullName>
    </submittedName>
</protein>
<name>A0A4P5NQ38_9PROT</name>
<dbReference type="AlphaFoldDB" id="A0A4P5NQ38"/>